<dbReference type="AlphaFoldDB" id="A0A0D9WRG8"/>
<name>A0A0D9WRG8_9ORYZ</name>
<dbReference type="Gramene" id="LPERR06G15860.1">
    <property type="protein sequence ID" value="LPERR06G15860.1"/>
    <property type="gene ID" value="LPERR06G15860"/>
</dbReference>
<sequence length="42" mass="4776">MSKELCKGNYSVENCAFCTGLWHPMSGGFCGHKREKRKNRPS</sequence>
<proteinExistence type="predicted"/>
<evidence type="ECO:0000313" key="1">
    <source>
        <dbReference type="EnsemblPlants" id="LPERR06G15860.1"/>
    </source>
</evidence>
<organism evidence="1 2">
    <name type="scientific">Leersia perrieri</name>
    <dbReference type="NCBI Taxonomy" id="77586"/>
    <lineage>
        <taxon>Eukaryota</taxon>
        <taxon>Viridiplantae</taxon>
        <taxon>Streptophyta</taxon>
        <taxon>Embryophyta</taxon>
        <taxon>Tracheophyta</taxon>
        <taxon>Spermatophyta</taxon>
        <taxon>Magnoliopsida</taxon>
        <taxon>Liliopsida</taxon>
        <taxon>Poales</taxon>
        <taxon>Poaceae</taxon>
        <taxon>BOP clade</taxon>
        <taxon>Oryzoideae</taxon>
        <taxon>Oryzeae</taxon>
        <taxon>Oryzinae</taxon>
        <taxon>Leersia</taxon>
    </lineage>
</organism>
<reference evidence="1" key="3">
    <citation type="submission" date="2015-04" db="UniProtKB">
        <authorList>
            <consortium name="EnsemblPlants"/>
        </authorList>
    </citation>
    <scope>IDENTIFICATION</scope>
</reference>
<protein>
    <submittedName>
        <fullName evidence="1">Uncharacterized protein</fullName>
    </submittedName>
</protein>
<reference evidence="1 2" key="1">
    <citation type="submission" date="2012-08" db="EMBL/GenBank/DDBJ databases">
        <title>Oryza genome evolution.</title>
        <authorList>
            <person name="Wing R.A."/>
        </authorList>
    </citation>
    <scope>NUCLEOTIDE SEQUENCE</scope>
</reference>
<reference evidence="2" key="2">
    <citation type="submission" date="2013-12" db="EMBL/GenBank/DDBJ databases">
        <authorList>
            <person name="Yu Y."/>
            <person name="Lee S."/>
            <person name="de Baynast K."/>
            <person name="Wissotski M."/>
            <person name="Liu L."/>
            <person name="Talag J."/>
            <person name="Goicoechea J."/>
            <person name="Angelova A."/>
            <person name="Jetty R."/>
            <person name="Kudrna D."/>
            <person name="Golser W."/>
            <person name="Rivera L."/>
            <person name="Zhang J."/>
            <person name="Wing R."/>
        </authorList>
    </citation>
    <scope>NUCLEOTIDE SEQUENCE</scope>
</reference>
<dbReference type="EnsemblPlants" id="LPERR06G15860.1">
    <property type="protein sequence ID" value="LPERR06G15860.1"/>
    <property type="gene ID" value="LPERR06G15860"/>
</dbReference>
<dbReference type="HOGENOM" id="CLU_3261266_0_0_1"/>
<keyword evidence="2" id="KW-1185">Reference proteome</keyword>
<evidence type="ECO:0000313" key="2">
    <source>
        <dbReference type="Proteomes" id="UP000032180"/>
    </source>
</evidence>
<dbReference type="Proteomes" id="UP000032180">
    <property type="component" value="Chromosome 6"/>
</dbReference>
<accession>A0A0D9WRG8</accession>